<proteinExistence type="inferred from homology"/>
<comment type="caution">
    <text evidence="7">The sequence shown here is derived from an EMBL/GenBank/DDBJ whole genome shotgun (WGS) entry which is preliminary data.</text>
</comment>
<dbReference type="PANTHER" id="PTHR11592:SF78">
    <property type="entry name" value="GLUTATHIONE PEROXIDASE"/>
    <property type="match status" value="1"/>
</dbReference>
<dbReference type="SUPFAM" id="SSF52833">
    <property type="entry name" value="Thioredoxin-like"/>
    <property type="match status" value="1"/>
</dbReference>
<dbReference type="PIRSF" id="PIRSF000303">
    <property type="entry name" value="Glutathion_perox"/>
    <property type="match status" value="1"/>
</dbReference>
<evidence type="ECO:0000256" key="2">
    <source>
        <dbReference type="ARBA" id="ARBA00022559"/>
    </source>
</evidence>
<dbReference type="Proteomes" id="UP000036850">
    <property type="component" value="Unassembled WGS sequence"/>
</dbReference>
<dbReference type="InterPro" id="IPR036249">
    <property type="entry name" value="Thioredoxin-like_sf"/>
</dbReference>
<dbReference type="GO" id="GO:0034599">
    <property type="term" value="P:cellular response to oxidative stress"/>
    <property type="evidence" value="ECO:0007669"/>
    <property type="project" value="TreeGrafter"/>
</dbReference>
<comment type="similarity">
    <text evidence="1 5">Belongs to the glutathione peroxidase family.</text>
</comment>
<dbReference type="FunFam" id="3.40.30.10:FF:000010">
    <property type="entry name" value="Glutathione peroxidase"/>
    <property type="match status" value="1"/>
</dbReference>
<gene>
    <name evidence="7" type="ORF">AC626_22360</name>
</gene>
<dbReference type="PROSITE" id="PS51352">
    <property type="entry name" value="THIOREDOXIN_2"/>
    <property type="match status" value="1"/>
</dbReference>
<dbReference type="AlphaFoldDB" id="A0A0L0EMH9"/>
<dbReference type="Pfam" id="PF00255">
    <property type="entry name" value="GSHPx"/>
    <property type="match status" value="1"/>
</dbReference>
<evidence type="ECO:0000313" key="8">
    <source>
        <dbReference type="Proteomes" id="UP000036850"/>
    </source>
</evidence>
<keyword evidence="3 5" id="KW-0560">Oxidoreductase</keyword>
<dbReference type="PRINTS" id="PR01011">
    <property type="entry name" value="GLUTPROXDASE"/>
</dbReference>
<dbReference type="GO" id="GO:0004601">
    <property type="term" value="F:peroxidase activity"/>
    <property type="evidence" value="ECO:0007669"/>
    <property type="project" value="UniProtKB-KW"/>
</dbReference>
<evidence type="ECO:0000313" key="7">
    <source>
        <dbReference type="EMBL" id="KNC65566.1"/>
    </source>
</evidence>
<name>A0A0L0EMH9_9GAMM</name>
<dbReference type="InterPro" id="IPR000889">
    <property type="entry name" value="Glutathione_peroxidase"/>
</dbReference>
<evidence type="ECO:0000256" key="1">
    <source>
        <dbReference type="ARBA" id="ARBA00006926"/>
    </source>
</evidence>
<evidence type="ECO:0000256" key="3">
    <source>
        <dbReference type="ARBA" id="ARBA00023002"/>
    </source>
</evidence>
<accession>A0A0L0EMH9</accession>
<dbReference type="OrthoDB" id="9785502at2"/>
<evidence type="ECO:0000256" key="4">
    <source>
        <dbReference type="PIRSR" id="PIRSR000303-1"/>
    </source>
</evidence>
<dbReference type="PATRIC" id="fig|43658.6.peg.5573"/>
<protein>
    <recommendedName>
        <fullName evidence="5">Glutathione peroxidase</fullName>
    </recommendedName>
</protein>
<dbReference type="EMBL" id="LFZX01000264">
    <property type="protein sequence ID" value="KNC65566.1"/>
    <property type="molecule type" value="Genomic_DNA"/>
</dbReference>
<dbReference type="PROSITE" id="PS51355">
    <property type="entry name" value="GLUTATHIONE_PEROXID_3"/>
    <property type="match status" value="1"/>
</dbReference>
<feature type="active site" evidence="4">
    <location>
        <position position="36"/>
    </location>
</feature>
<evidence type="ECO:0000256" key="5">
    <source>
        <dbReference type="RuleBase" id="RU000499"/>
    </source>
</evidence>
<reference evidence="8" key="1">
    <citation type="submission" date="2015-07" db="EMBL/GenBank/DDBJ databases">
        <title>Draft genome sequence of a Pseudoalteromonas rubra strain, OCN096, isolated from Kaneohe Bay, Oahu, Hawaii.</title>
        <authorList>
            <person name="Beurmann S."/>
            <person name="Ushijima B."/>
            <person name="Belcaid M."/>
            <person name="Callahan S.M."/>
            <person name="Aeby G.S."/>
        </authorList>
    </citation>
    <scope>NUCLEOTIDE SEQUENCE [LARGE SCALE GENOMIC DNA]</scope>
    <source>
        <strain evidence="8">OCN096</strain>
    </source>
</reference>
<dbReference type="PANTHER" id="PTHR11592">
    <property type="entry name" value="GLUTATHIONE PEROXIDASE"/>
    <property type="match status" value="1"/>
</dbReference>
<feature type="domain" description="Thioredoxin" evidence="6">
    <location>
        <begin position="1"/>
        <end position="160"/>
    </location>
</feature>
<dbReference type="Gene3D" id="3.40.30.10">
    <property type="entry name" value="Glutaredoxin"/>
    <property type="match status" value="1"/>
</dbReference>
<organism evidence="7 8">
    <name type="scientific">Pseudoalteromonas rubra</name>
    <dbReference type="NCBI Taxonomy" id="43658"/>
    <lineage>
        <taxon>Bacteria</taxon>
        <taxon>Pseudomonadati</taxon>
        <taxon>Pseudomonadota</taxon>
        <taxon>Gammaproteobacteria</taxon>
        <taxon>Alteromonadales</taxon>
        <taxon>Pseudoalteromonadaceae</taxon>
        <taxon>Pseudoalteromonas</taxon>
    </lineage>
</organism>
<evidence type="ECO:0000259" key="6">
    <source>
        <dbReference type="PROSITE" id="PS51352"/>
    </source>
</evidence>
<dbReference type="CDD" id="cd00340">
    <property type="entry name" value="GSH_Peroxidase"/>
    <property type="match status" value="1"/>
</dbReference>
<keyword evidence="2 5" id="KW-0575">Peroxidase</keyword>
<sequence length="160" mass="18238">MSAFYDLTIQDLTGEILPLSSYAGKVVMIVNVASECDYTPQYKQLQKTYDTFKDQGFEVLGVPCNQFWAQEPGDAAQIKSFCEKNYAITFKLTEKVDVNGENQCPLYHFLTNERSPKPGQIDWNFEKFIIDKTGQIVERFAPELDPSDKAIQDKIQAYLA</sequence>
<dbReference type="InterPro" id="IPR013766">
    <property type="entry name" value="Thioredoxin_domain"/>
</dbReference>